<feature type="domain" description="SGNH hydrolase-type esterase" evidence="1">
    <location>
        <begin position="73"/>
        <end position="228"/>
    </location>
</feature>
<name>A0A963Z0Q2_9PROT</name>
<accession>A0A963Z0Q2</accession>
<evidence type="ECO:0000313" key="3">
    <source>
        <dbReference type="Proteomes" id="UP000721844"/>
    </source>
</evidence>
<dbReference type="Proteomes" id="UP000721844">
    <property type="component" value="Unassembled WGS sequence"/>
</dbReference>
<evidence type="ECO:0000313" key="2">
    <source>
        <dbReference type="EMBL" id="MCB8879867.1"/>
    </source>
</evidence>
<dbReference type="InterPro" id="IPR036514">
    <property type="entry name" value="SGNH_hydro_sf"/>
</dbReference>
<dbReference type="Pfam" id="PF13472">
    <property type="entry name" value="Lipase_GDSL_2"/>
    <property type="match status" value="1"/>
</dbReference>
<comment type="caution">
    <text evidence="2">The sequence shown here is derived from an EMBL/GenBank/DDBJ whole genome shotgun (WGS) entry which is preliminary data.</text>
</comment>
<keyword evidence="3" id="KW-1185">Reference proteome</keyword>
<dbReference type="GO" id="GO:0016788">
    <property type="term" value="F:hydrolase activity, acting on ester bonds"/>
    <property type="evidence" value="ECO:0007669"/>
    <property type="project" value="UniProtKB-ARBA"/>
</dbReference>
<dbReference type="SUPFAM" id="SSF52266">
    <property type="entry name" value="SGNH hydrolase"/>
    <property type="match status" value="1"/>
</dbReference>
<reference evidence="2 3" key="1">
    <citation type="journal article" date="2021" name="Microorganisms">
        <title>Acidisoma silvae sp. nov. and Acidisomacellulosilytica sp. nov., Two Acidophilic Bacteria Isolated from Decaying Wood, Hydrolyzing Cellulose and Producing Poly-3-hydroxybutyrate.</title>
        <authorList>
            <person name="Mieszkin S."/>
            <person name="Pouder E."/>
            <person name="Uroz S."/>
            <person name="Simon-Colin C."/>
            <person name="Alain K."/>
        </authorList>
    </citation>
    <scope>NUCLEOTIDE SEQUENCE [LARGE SCALE GENOMIC DNA]</scope>
    <source>
        <strain evidence="2 3">HW T5.17</strain>
    </source>
</reference>
<dbReference type="Gene3D" id="3.40.50.1110">
    <property type="entry name" value="SGNH hydrolase"/>
    <property type="match status" value="1"/>
</dbReference>
<proteinExistence type="predicted"/>
<dbReference type="AlphaFoldDB" id="A0A963Z0Q2"/>
<gene>
    <name evidence="2" type="ORF">ACELLULO517_06450</name>
</gene>
<sequence>MKFPILFLCAFALTTAGLIWPSLAESVLARSCDPYAIQVTTTPIPEQSSGALYYAERLKKFLPARVGLVILGDSQAANWPKDLAASLDPGAALLNLGVAADRTQNVLWRLQDLSFRPLDPSNVVLLIGRNNIDAGDKPCSVAIATASIAKTIGLIWPQAHIMVLGVTPRRIMTEQQISDLADLKSDTLSLLQPMKRVTYIDVSSALSCSGQSCENFLQDGMHYTKNGYGNIDRMIAPSLALNQ</sequence>
<dbReference type="InterPro" id="IPR013830">
    <property type="entry name" value="SGNH_hydro"/>
</dbReference>
<organism evidence="2 3">
    <name type="scientific">Acidisoma cellulosilyticum</name>
    <dbReference type="NCBI Taxonomy" id="2802395"/>
    <lineage>
        <taxon>Bacteria</taxon>
        <taxon>Pseudomonadati</taxon>
        <taxon>Pseudomonadota</taxon>
        <taxon>Alphaproteobacteria</taxon>
        <taxon>Acetobacterales</taxon>
        <taxon>Acidocellaceae</taxon>
        <taxon>Acidisoma</taxon>
    </lineage>
</organism>
<dbReference type="RefSeq" id="WP_227306483.1">
    <property type="nucleotide sequence ID" value="NZ_JAESVA010000002.1"/>
</dbReference>
<dbReference type="EMBL" id="JAESVA010000002">
    <property type="protein sequence ID" value="MCB8879867.1"/>
    <property type="molecule type" value="Genomic_DNA"/>
</dbReference>
<protein>
    <recommendedName>
        <fullName evidence="1">SGNH hydrolase-type esterase domain-containing protein</fullName>
    </recommendedName>
</protein>
<evidence type="ECO:0000259" key="1">
    <source>
        <dbReference type="Pfam" id="PF13472"/>
    </source>
</evidence>